<dbReference type="Proteomes" id="UP000624244">
    <property type="component" value="Unassembled WGS sequence"/>
</dbReference>
<accession>A0A8H6DZY9</accession>
<reference evidence="2" key="1">
    <citation type="submission" date="2019-11" db="EMBL/GenBank/DDBJ databases">
        <title>Bipolaris sorokiniana Genome sequencing.</title>
        <authorList>
            <person name="Wang H."/>
        </authorList>
    </citation>
    <scope>NUCLEOTIDE SEQUENCE</scope>
</reference>
<organism evidence="2 3">
    <name type="scientific">Cochliobolus sativus</name>
    <name type="common">Common root rot and spot blotch fungus</name>
    <name type="synonym">Bipolaris sorokiniana</name>
    <dbReference type="NCBI Taxonomy" id="45130"/>
    <lineage>
        <taxon>Eukaryota</taxon>
        <taxon>Fungi</taxon>
        <taxon>Dikarya</taxon>
        <taxon>Ascomycota</taxon>
        <taxon>Pezizomycotina</taxon>
        <taxon>Dothideomycetes</taxon>
        <taxon>Pleosporomycetidae</taxon>
        <taxon>Pleosporales</taxon>
        <taxon>Pleosporineae</taxon>
        <taxon>Pleosporaceae</taxon>
        <taxon>Bipolaris</taxon>
    </lineage>
</organism>
<evidence type="ECO:0000313" key="3">
    <source>
        <dbReference type="Proteomes" id="UP000624244"/>
    </source>
</evidence>
<proteinExistence type="predicted"/>
<feature type="region of interest" description="Disordered" evidence="1">
    <location>
        <begin position="409"/>
        <end position="431"/>
    </location>
</feature>
<name>A0A8H6DZY9_COCSA</name>
<dbReference type="AlphaFoldDB" id="A0A8H6DZY9"/>
<evidence type="ECO:0000256" key="1">
    <source>
        <dbReference type="SAM" id="MobiDB-lite"/>
    </source>
</evidence>
<protein>
    <submittedName>
        <fullName evidence="2">Uncharacterized protein</fullName>
    </submittedName>
</protein>
<dbReference type="EMBL" id="WNKQ01000003">
    <property type="protein sequence ID" value="KAF5852870.1"/>
    <property type="molecule type" value="Genomic_DNA"/>
</dbReference>
<comment type="caution">
    <text evidence="2">The sequence shown here is derived from an EMBL/GenBank/DDBJ whole genome shotgun (WGS) entry which is preliminary data.</text>
</comment>
<sequence length="431" mass="50071">MTNPPEALAQNELNKAREKLLREKDIKHEEERVEQQKRWLATKRLMLHGQYSDWLNNTIVNRTIIPYCKTWNQNIAAQMQDRLPREVRDMIYQHLWHYDPDRTSPHLMARQHVKQHYTFTCLYCSPDTIAMFPCLLDIAQFMFRAEHDNLSQLFDQSALPHYMSPDYVGVLTAHEIGVSFYKSLNEENLLQCQSSRIESVLKDDPFHLSLPTMELIRNLTVHCNIDRYRTPPPKHQLSSKCRHSLSETELVYSELLWEDFCSLLDIKNKKGFKLHVIIYQRYIRLNVLEKAIEAIQSVLKSLTQDGCSLTVTWTYRGHWKDAEGPPCHQLVSCDITHALGASNDPLLDDPDWKWDVCEVLDEAEGLILPGHAKFDVEPVNISKTSSRNAINRFVHSMYDPDEMYVGSGSNADSDAIYDSEFTLSDDDDEEL</sequence>
<gene>
    <name evidence="2" type="ORF">GGP41_008288</name>
</gene>
<evidence type="ECO:0000313" key="2">
    <source>
        <dbReference type="EMBL" id="KAF5852870.1"/>
    </source>
</evidence>